<name>A0A9Q4AZ77_SALAG</name>
<protein>
    <submittedName>
        <fullName evidence="1">Dienelactone hydrolase</fullName>
    </submittedName>
</protein>
<sequence length="333" mass="37759">MLDSLDRFYQQVCETTLRETFSKKEIRTNLHMLLGNFSHDFSHHRVKKIEEVALADYKREKFLLWFDNEPLAVPVYILTPKKPKREMVPGVMALHGHGYGVCEIVGLTRVGKEDELFNGSHRHFAVSLVKQGMKVIAPEIIGYGERMLTIDKKGDKKNSCYKLATAFLMKGQTLAGYRIAETAKVMRWFSAHYQVDERQLGIMGFSGGALIAGYLAVIESYIKATVLTGFTNTFKQSILAREHCLDNYIPGILTIGELPKLLAALCPRYLHVEAGRKDHLFPEKGVKGAVSYLTQIYEKERVGNNFTSHFFDGGHEVCGEKAFTWLSDVLMRE</sequence>
<reference evidence="1" key="1">
    <citation type="submission" date="2020-06" db="EMBL/GenBank/DDBJ databases">
        <title>Insight into the genomes of haloalkaliphilic bacilli from Kenyan soda lakes.</title>
        <authorList>
            <person name="Mwirichia R."/>
            <person name="Villamizar G.C."/>
            <person name="Poehlein A."/>
            <person name="Mugweru J."/>
            <person name="Kipnyargis A."/>
            <person name="Kiplimo D."/>
            <person name="Orwa P."/>
            <person name="Daniel R."/>
        </authorList>
    </citation>
    <scope>NUCLEOTIDE SEQUENCE</scope>
    <source>
        <strain evidence="1">B1096_S55</strain>
    </source>
</reference>
<dbReference type="Proteomes" id="UP001057753">
    <property type="component" value="Unassembled WGS sequence"/>
</dbReference>
<accession>A0A9Q4AZ77</accession>
<dbReference type="Pfam" id="PF12715">
    <property type="entry name" value="Abhydrolase_7"/>
    <property type="match status" value="1"/>
</dbReference>
<keyword evidence="2" id="KW-1185">Reference proteome</keyword>
<comment type="caution">
    <text evidence="1">The sequence shown here is derived from an EMBL/GenBank/DDBJ whole genome shotgun (WGS) entry which is preliminary data.</text>
</comment>
<evidence type="ECO:0000313" key="2">
    <source>
        <dbReference type="Proteomes" id="UP001057753"/>
    </source>
</evidence>
<dbReference type="RefSeq" id="WP_257820031.1">
    <property type="nucleotide sequence ID" value="NZ_JABXYM010000001.1"/>
</dbReference>
<keyword evidence="1" id="KW-0378">Hydrolase</keyword>
<dbReference type="SUPFAM" id="SSF53474">
    <property type="entry name" value="alpha/beta-Hydrolases"/>
    <property type="match status" value="1"/>
</dbReference>
<dbReference type="GO" id="GO:0016787">
    <property type="term" value="F:hydrolase activity"/>
    <property type="evidence" value="ECO:0007669"/>
    <property type="project" value="UniProtKB-KW"/>
</dbReference>
<gene>
    <name evidence="1" type="ORF">HXA33_02145</name>
</gene>
<dbReference type="EMBL" id="JABXYM010000001">
    <property type="protein sequence ID" value="MCR6095333.1"/>
    <property type="molecule type" value="Genomic_DNA"/>
</dbReference>
<dbReference type="InterPro" id="IPR025890">
    <property type="entry name" value="Abhydrolase_bac"/>
</dbReference>
<proteinExistence type="predicted"/>
<dbReference type="AlphaFoldDB" id="A0A9Q4AZ77"/>
<dbReference type="Gene3D" id="3.40.50.1820">
    <property type="entry name" value="alpha/beta hydrolase"/>
    <property type="match status" value="1"/>
</dbReference>
<evidence type="ECO:0000313" key="1">
    <source>
        <dbReference type="EMBL" id="MCR6095333.1"/>
    </source>
</evidence>
<dbReference type="InterPro" id="IPR029058">
    <property type="entry name" value="AB_hydrolase_fold"/>
</dbReference>
<organism evidence="1 2">
    <name type="scientific">Salipaludibacillus agaradhaerens</name>
    <name type="common">Bacillus agaradhaerens</name>
    <dbReference type="NCBI Taxonomy" id="76935"/>
    <lineage>
        <taxon>Bacteria</taxon>
        <taxon>Bacillati</taxon>
        <taxon>Bacillota</taxon>
        <taxon>Bacilli</taxon>
        <taxon>Bacillales</taxon>
        <taxon>Bacillaceae</taxon>
    </lineage>
</organism>